<evidence type="ECO:0000313" key="3">
    <source>
        <dbReference type="Proteomes" id="UP001338125"/>
    </source>
</evidence>
<evidence type="ECO:0000259" key="1">
    <source>
        <dbReference type="Pfam" id="PF12937"/>
    </source>
</evidence>
<dbReference type="Proteomes" id="UP001338125">
    <property type="component" value="Unassembled WGS sequence"/>
</dbReference>
<sequence>MHHINIPLEILSLILRHLVEPRREAEPSSDQNLEHLKNARLVCRQWNQVAKAHLFGTVVLRHPTEEFEKWNEMLDNRVIKTLARRVIIHSAPDDLDDRDYEEWDLWEQGQYQQFTASINRISELKNIKSLHLHFSRRCWGVENTSTWDDDVEKMSTRQHTLTAVFNAIAQRVLKHDDVLLIRNLTIENLQNLPIPDIVSSDAFKRVIGNVRQLNLMIQEEQNEFGSDQDLYRIERQTFEPFLQRTLLPNFTHQLTSLKLYFKDCWGVAPGYFDGSGLDFIHLKTLTLGGFVIAHDDQFDWVLSQKALGYLRLDHCYIASHLCFCDNNAKIWKTPTHDWTRQPVGTFGYKEDTDTVYTYSGRWEAVYDNIRTRLLNLKEFCVHNSEFHDLLFNEPELMENNGISPYRYIVLENDLSPTPWIQLDRFMSGKMLYSDESIVDTAADAEEGDNRAFQELMQVVKRRGDMRLRW</sequence>
<dbReference type="PANTHER" id="PTHR42057">
    <property type="entry name" value="F-BOX DOMAIN PROTEIN (AFU_ORTHOLOGUE AFUA_4G00200)"/>
    <property type="match status" value="1"/>
</dbReference>
<dbReference type="InterPro" id="IPR001810">
    <property type="entry name" value="F-box_dom"/>
</dbReference>
<keyword evidence="3" id="KW-1185">Reference proteome</keyword>
<gene>
    <name evidence="2" type="ORF">PT974_12454</name>
</gene>
<proteinExistence type="predicted"/>
<reference evidence="2 3" key="1">
    <citation type="submission" date="2024-01" db="EMBL/GenBank/DDBJ databases">
        <title>Complete genome of Cladobotryum mycophilum ATHUM6906.</title>
        <authorList>
            <person name="Christinaki A.C."/>
            <person name="Myridakis A.I."/>
            <person name="Kouvelis V.N."/>
        </authorList>
    </citation>
    <scope>NUCLEOTIDE SEQUENCE [LARGE SCALE GENOMIC DNA]</scope>
    <source>
        <strain evidence="2 3">ATHUM6906</strain>
    </source>
</reference>
<dbReference type="InterPro" id="IPR036047">
    <property type="entry name" value="F-box-like_dom_sf"/>
</dbReference>
<dbReference type="PANTHER" id="PTHR42057:SF2">
    <property type="entry name" value="F-BOX DOMAIN PROTEIN (AFU_ORTHOLOGUE AFUA_4G00200)-RELATED"/>
    <property type="match status" value="1"/>
</dbReference>
<protein>
    <recommendedName>
        <fullName evidence="1">F-box domain-containing protein</fullName>
    </recommendedName>
</protein>
<dbReference type="EMBL" id="JAVFKD010000016">
    <property type="protein sequence ID" value="KAK5988305.1"/>
    <property type="molecule type" value="Genomic_DNA"/>
</dbReference>
<dbReference type="SUPFAM" id="SSF81383">
    <property type="entry name" value="F-box domain"/>
    <property type="match status" value="1"/>
</dbReference>
<name>A0ABR0S957_9HYPO</name>
<evidence type="ECO:0000313" key="2">
    <source>
        <dbReference type="EMBL" id="KAK5988305.1"/>
    </source>
</evidence>
<comment type="caution">
    <text evidence="2">The sequence shown here is derived from an EMBL/GenBank/DDBJ whole genome shotgun (WGS) entry which is preliminary data.</text>
</comment>
<feature type="domain" description="F-box" evidence="1">
    <location>
        <begin position="5"/>
        <end position="52"/>
    </location>
</feature>
<dbReference type="Pfam" id="PF12937">
    <property type="entry name" value="F-box-like"/>
    <property type="match status" value="1"/>
</dbReference>
<organism evidence="2 3">
    <name type="scientific">Cladobotryum mycophilum</name>
    <dbReference type="NCBI Taxonomy" id="491253"/>
    <lineage>
        <taxon>Eukaryota</taxon>
        <taxon>Fungi</taxon>
        <taxon>Dikarya</taxon>
        <taxon>Ascomycota</taxon>
        <taxon>Pezizomycotina</taxon>
        <taxon>Sordariomycetes</taxon>
        <taxon>Hypocreomycetidae</taxon>
        <taxon>Hypocreales</taxon>
        <taxon>Hypocreaceae</taxon>
        <taxon>Cladobotryum</taxon>
    </lineage>
</organism>
<accession>A0ABR0S957</accession>